<dbReference type="Proteomes" id="UP001169027">
    <property type="component" value="Unassembled WGS sequence"/>
</dbReference>
<proteinExistence type="predicted"/>
<organism evidence="2 3">
    <name type="scientific">Variovorax ginsengisoli</name>
    <dbReference type="NCBI Taxonomy" id="363844"/>
    <lineage>
        <taxon>Bacteria</taxon>
        <taxon>Pseudomonadati</taxon>
        <taxon>Pseudomonadota</taxon>
        <taxon>Betaproteobacteria</taxon>
        <taxon>Burkholderiales</taxon>
        <taxon>Comamonadaceae</taxon>
        <taxon>Variovorax</taxon>
    </lineage>
</organism>
<reference evidence="2" key="1">
    <citation type="submission" date="2023-06" db="EMBL/GenBank/DDBJ databases">
        <authorList>
            <person name="Jiang Y."/>
            <person name="Liu Q."/>
        </authorList>
    </citation>
    <scope>NUCLEOTIDE SEQUENCE</scope>
    <source>
        <strain evidence="2">CGMCC 1.12090</strain>
    </source>
</reference>
<keyword evidence="3" id="KW-1185">Reference proteome</keyword>
<feature type="compositionally biased region" description="Polar residues" evidence="1">
    <location>
        <begin position="162"/>
        <end position="172"/>
    </location>
</feature>
<protein>
    <submittedName>
        <fullName evidence="2">Uncharacterized protein</fullName>
    </submittedName>
</protein>
<name>A0ABT8SEY9_9BURK</name>
<gene>
    <name evidence="2" type="ORF">Q2T77_34160</name>
</gene>
<dbReference type="EMBL" id="JAUKVY010000038">
    <property type="protein sequence ID" value="MDO1537315.1"/>
    <property type="molecule type" value="Genomic_DNA"/>
</dbReference>
<evidence type="ECO:0000256" key="1">
    <source>
        <dbReference type="SAM" id="MobiDB-lite"/>
    </source>
</evidence>
<evidence type="ECO:0000313" key="2">
    <source>
        <dbReference type="EMBL" id="MDO1537315.1"/>
    </source>
</evidence>
<accession>A0ABT8SEY9</accession>
<feature type="region of interest" description="Disordered" evidence="1">
    <location>
        <begin position="148"/>
        <end position="172"/>
    </location>
</feature>
<evidence type="ECO:0000313" key="3">
    <source>
        <dbReference type="Proteomes" id="UP001169027"/>
    </source>
</evidence>
<comment type="caution">
    <text evidence="2">The sequence shown here is derived from an EMBL/GenBank/DDBJ whole genome shotgun (WGS) entry which is preliminary data.</text>
</comment>
<sequence length="172" mass="18229">MREAWREVMFADTDQLAKATRDPVAPATRSKAALAKAARHTLADGTPVHSFSTLMAELATCGHARGAPGTRCIVQQGLHPAVQEALAPQGHLAPIQIDLGGDVLVLPALSGQQHDLDPLLRASLDAASARQGRQLSLNSGTQFDSWSNAHDDLRRGRGVPHQISSTLSSALH</sequence>